<evidence type="ECO:0000313" key="3">
    <source>
        <dbReference type="Proteomes" id="UP000325302"/>
    </source>
</evidence>
<keyword evidence="3" id="KW-1185">Reference proteome</keyword>
<dbReference type="InterPro" id="IPR005230">
    <property type="entry name" value="TraB_bac"/>
</dbReference>
<dbReference type="Pfam" id="PF01963">
    <property type="entry name" value="TraB_PrgY_gumN"/>
    <property type="match status" value="1"/>
</dbReference>
<feature type="transmembrane region" description="Helical" evidence="1">
    <location>
        <begin position="325"/>
        <end position="350"/>
    </location>
</feature>
<keyword evidence="1" id="KW-0812">Transmembrane</keyword>
<feature type="transmembrane region" description="Helical" evidence="1">
    <location>
        <begin position="269"/>
        <end position="287"/>
    </location>
</feature>
<organism evidence="2 3">
    <name type="scientific">Nitrincola tapanii</name>
    <dbReference type="NCBI Taxonomy" id="1708751"/>
    <lineage>
        <taxon>Bacteria</taxon>
        <taxon>Pseudomonadati</taxon>
        <taxon>Pseudomonadota</taxon>
        <taxon>Gammaproteobacteria</taxon>
        <taxon>Oceanospirillales</taxon>
        <taxon>Oceanospirillaceae</taxon>
        <taxon>Nitrincola</taxon>
    </lineage>
</organism>
<accession>A0A5A9W4S5</accession>
<proteinExistence type="predicted"/>
<dbReference type="NCBIfam" id="TIGR00261">
    <property type="entry name" value="traB"/>
    <property type="match status" value="1"/>
</dbReference>
<dbReference type="PANTHER" id="PTHR21530">
    <property type="entry name" value="PHEROMONE SHUTDOWN PROTEIN"/>
    <property type="match status" value="1"/>
</dbReference>
<name>A0A5A9W4S5_9GAMM</name>
<keyword evidence="1" id="KW-0472">Membrane</keyword>
<evidence type="ECO:0000256" key="1">
    <source>
        <dbReference type="SAM" id="Phobius"/>
    </source>
</evidence>
<dbReference type="PANTHER" id="PTHR21530:SF7">
    <property type="entry name" value="TRAB DOMAIN-CONTAINING PROTEIN"/>
    <property type="match status" value="1"/>
</dbReference>
<comment type="caution">
    <text evidence="2">The sequence shown here is derived from an EMBL/GenBank/DDBJ whole genome shotgun (WGS) entry which is preliminary data.</text>
</comment>
<reference evidence="2 3" key="1">
    <citation type="submission" date="2019-03" db="EMBL/GenBank/DDBJ databases">
        <title>Nitrincola sp. nov. isolated from an Indian soda lake.</title>
        <authorList>
            <person name="Joshi A."/>
            <person name="Thite S.V."/>
            <person name="Joseph N."/>
            <person name="Dhotre D."/>
            <person name="Moorthy M."/>
            <person name="Shouche Y.S."/>
        </authorList>
    </citation>
    <scope>NUCLEOTIDE SEQUENCE [LARGE SCALE GENOMIC DNA]</scope>
    <source>
        <strain evidence="2 3">MEB193</strain>
    </source>
</reference>
<gene>
    <name evidence="2" type="ORF">E1H14_06625</name>
</gene>
<dbReference type="OrthoDB" id="9809330at2"/>
<keyword evidence="1" id="KW-1133">Transmembrane helix</keyword>
<dbReference type="InterPro" id="IPR046345">
    <property type="entry name" value="TraB_PrgY-like"/>
</dbReference>
<dbReference type="CDD" id="cd14726">
    <property type="entry name" value="TraB_PrgY-like"/>
    <property type="match status" value="1"/>
</dbReference>
<protein>
    <submittedName>
        <fullName evidence="2">TraB/GumN family protein</fullName>
    </submittedName>
</protein>
<feature type="transmembrane region" description="Helical" evidence="1">
    <location>
        <begin position="383"/>
        <end position="406"/>
    </location>
</feature>
<dbReference type="InterPro" id="IPR002816">
    <property type="entry name" value="TraB/PrgY/GumN_fam"/>
</dbReference>
<dbReference type="Proteomes" id="UP000325302">
    <property type="component" value="Unassembled WGS sequence"/>
</dbReference>
<sequence length="412" mass="44696">MFACPTGSCALNSEIATTGPRLELQKYDTLYTLLGTAHVSKASADEVRELIRSGEFDAVAIELCPGRLQSLQDPDALARLDLFQVIRQGKAGMVAANLALGAFQQRVAEESGIAPGAEMQAAIEEAQAAQLPLLVIDRDIGTTLKRVYRSVPWWQRMNLISGLIGSLVTQEKVSAQEIERLKQGDVLESTFAEFAESSEHLYQALITERDHYMALRLAQENGDSRYKRVLVVIGAGHLKGISDNLHGHIPENPQPQLDILNQVPQGSRWLKALPWIIMLLVLTGFAIGFSRNTDLGWQLVLDWILINGGLAALGTLIATAHPVTIAGTFIAAPFTSLNPTIGAGMVAAAIEIAMRKPTVGDFAHLRKDVTALKGWWRNRVSRTLLVFILATLGSAIGTYVGGFHIFGQLTGS</sequence>
<evidence type="ECO:0000313" key="2">
    <source>
        <dbReference type="EMBL" id="KAA0875089.1"/>
    </source>
</evidence>
<feature type="transmembrane region" description="Helical" evidence="1">
    <location>
        <begin position="299"/>
        <end position="319"/>
    </location>
</feature>
<dbReference type="EMBL" id="SMRS01000004">
    <property type="protein sequence ID" value="KAA0875089.1"/>
    <property type="molecule type" value="Genomic_DNA"/>
</dbReference>
<dbReference type="AlphaFoldDB" id="A0A5A9W4S5"/>